<dbReference type="AlphaFoldDB" id="A0A6G7ZNL0"/>
<keyword evidence="5" id="KW-1185">Reference proteome</keyword>
<dbReference type="SUPFAM" id="SSF111384">
    <property type="entry name" value="OmpH-like"/>
    <property type="match status" value="1"/>
</dbReference>
<dbReference type="EMBL" id="CP049871">
    <property type="protein sequence ID" value="QIL02523.1"/>
    <property type="molecule type" value="Genomic_DNA"/>
</dbReference>
<dbReference type="PANTHER" id="PTHR35089:SF1">
    <property type="entry name" value="CHAPERONE PROTEIN SKP"/>
    <property type="match status" value="1"/>
</dbReference>
<dbReference type="Proteomes" id="UP000502502">
    <property type="component" value="Chromosome"/>
</dbReference>
<dbReference type="GO" id="GO:0005829">
    <property type="term" value="C:cytosol"/>
    <property type="evidence" value="ECO:0007669"/>
    <property type="project" value="TreeGrafter"/>
</dbReference>
<evidence type="ECO:0000313" key="5">
    <source>
        <dbReference type="Proteomes" id="UP000502502"/>
    </source>
</evidence>
<dbReference type="PANTHER" id="PTHR35089">
    <property type="entry name" value="CHAPERONE PROTEIN SKP"/>
    <property type="match status" value="1"/>
</dbReference>
<gene>
    <name evidence="4" type="ORF">G7078_06775</name>
</gene>
<dbReference type="InterPro" id="IPR005632">
    <property type="entry name" value="Chaperone_Skp"/>
</dbReference>
<evidence type="ECO:0000256" key="3">
    <source>
        <dbReference type="SAM" id="SignalP"/>
    </source>
</evidence>
<dbReference type="RefSeq" id="WP_166094335.1">
    <property type="nucleotide sequence ID" value="NZ_CP049871.1"/>
</dbReference>
<reference evidence="4 5" key="1">
    <citation type="submission" date="2020-03" db="EMBL/GenBank/DDBJ databases">
        <title>Sphingomonas sp. nov., isolated from fish.</title>
        <authorList>
            <person name="Hyun D.-W."/>
            <person name="Bae J.-W."/>
        </authorList>
    </citation>
    <scope>NUCLEOTIDE SEQUENCE [LARGE SCALE GENOMIC DNA]</scope>
    <source>
        <strain evidence="4 5">HDW15C</strain>
    </source>
</reference>
<evidence type="ECO:0000256" key="2">
    <source>
        <dbReference type="ARBA" id="ARBA00022729"/>
    </source>
</evidence>
<proteinExistence type="inferred from homology"/>
<accession>A0A6G7ZNL0</accession>
<feature type="chain" id="PRO_5026295213" evidence="3">
    <location>
        <begin position="24"/>
        <end position="196"/>
    </location>
</feature>
<dbReference type="InterPro" id="IPR024930">
    <property type="entry name" value="Skp_dom_sf"/>
</dbReference>
<evidence type="ECO:0000256" key="1">
    <source>
        <dbReference type="ARBA" id="ARBA00009091"/>
    </source>
</evidence>
<dbReference type="GO" id="GO:0050821">
    <property type="term" value="P:protein stabilization"/>
    <property type="evidence" value="ECO:0007669"/>
    <property type="project" value="TreeGrafter"/>
</dbReference>
<sequence>MRNSLILAAASVLTISAASTASAQQRGGVIVVDSESIIQNCNACRTARTQLEQQLQAAQQYSTTLSQPLETEARAIEAAAKALGAKANSDAALKKRVDAYQQRENTARQQLAQRQQQLRSTQAHVQQQIGTRLIAVVEQVRARRGAAIALNKQSTLANDPTIDVTAETLAALNQQLTSISVTPLPQQATQQQPQGR</sequence>
<name>A0A6G7ZNL0_9SPHN</name>
<dbReference type="GO" id="GO:0051082">
    <property type="term" value="F:unfolded protein binding"/>
    <property type="evidence" value="ECO:0007669"/>
    <property type="project" value="InterPro"/>
</dbReference>
<protein>
    <submittedName>
        <fullName evidence="4">OmpH family outer membrane protein</fullName>
    </submittedName>
</protein>
<evidence type="ECO:0000313" key="4">
    <source>
        <dbReference type="EMBL" id="QIL02523.1"/>
    </source>
</evidence>
<organism evidence="4 5">
    <name type="scientific">Sphingomonas sinipercae</name>
    <dbReference type="NCBI Taxonomy" id="2714944"/>
    <lineage>
        <taxon>Bacteria</taxon>
        <taxon>Pseudomonadati</taxon>
        <taxon>Pseudomonadota</taxon>
        <taxon>Alphaproteobacteria</taxon>
        <taxon>Sphingomonadales</taxon>
        <taxon>Sphingomonadaceae</taxon>
        <taxon>Sphingomonas</taxon>
    </lineage>
</organism>
<keyword evidence="2 3" id="KW-0732">Signal</keyword>
<feature type="signal peptide" evidence="3">
    <location>
        <begin position="1"/>
        <end position="23"/>
    </location>
</feature>
<dbReference type="KEGG" id="ssin:G7078_06775"/>
<dbReference type="Gene3D" id="3.30.910.20">
    <property type="entry name" value="Skp domain"/>
    <property type="match status" value="1"/>
</dbReference>
<dbReference type="SMART" id="SM00935">
    <property type="entry name" value="OmpH"/>
    <property type="match status" value="1"/>
</dbReference>
<dbReference type="Pfam" id="PF03938">
    <property type="entry name" value="OmpH"/>
    <property type="match status" value="1"/>
</dbReference>
<comment type="similarity">
    <text evidence="1">Belongs to the Skp family.</text>
</comment>